<sequence>MADDLPEEHVQRTLAELHPQPEEEAEVNAIEEDSCFLSPEAETRSLNQFFPLHRCDREEELLALCRTCAEQLGLVSPGTPGGLRRSGAFQLGAQVRHAELDVVYVLPETSSIGPFGPFLELLQQRLQASSQAAVAPCRSQGSLDAPGLRFMKGERWVQLFLAKEQRGLPSDTTVPSMAALHGLEARGPGGNFSDHELSRADSFASTRASTGTSLSHGKSMGARETQRKMIVTHFLDANGFMHINEAKASWFGKSYPLHVAVRQNKTAVVKALLLLGAWREAKSRRGETAEELALRCQQRWGGYEEILRVFEEDKLRNQRDVDVDHPNRGTSTAASSSGATAASSSASGQAAESYDTRV</sequence>
<accession>A0ABP0N4S1</accession>
<proteinExistence type="predicted"/>
<gene>
    <name evidence="3" type="ORF">CCMP2556_LOCUS28807</name>
</gene>
<evidence type="ECO:0000313" key="4">
    <source>
        <dbReference type="Proteomes" id="UP001642484"/>
    </source>
</evidence>
<feature type="region of interest" description="Disordered" evidence="2">
    <location>
        <begin position="317"/>
        <end position="358"/>
    </location>
</feature>
<keyword evidence="4" id="KW-1185">Reference proteome</keyword>
<evidence type="ECO:0000256" key="2">
    <source>
        <dbReference type="SAM" id="MobiDB-lite"/>
    </source>
</evidence>
<organism evidence="3 4">
    <name type="scientific">Durusdinium trenchii</name>
    <dbReference type="NCBI Taxonomy" id="1381693"/>
    <lineage>
        <taxon>Eukaryota</taxon>
        <taxon>Sar</taxon>
        <taxon>Alveolata</taxon>
        <taxon>Dinophyceae</taxon>
        <taxon>Suessiales</taxon>
        <taxon>Symbiodiniaceae</taxon>
        <taxon>Durusdinium</taxon>
    </lineage>
</organism>
<dbReference type="EMBL" id="CAXAMN010021361">
    <property type="protein sequence ID" value="CAK9058433.1"/>
    <property type="molecule type" value="Genomic_DNA"/>
</dbReference>
<dbReference type="PROSITE" id="PS50088">
    <property type="entry name" value="ANK_REPEAT"/>
    <property type="match status" value="1"/>
</dbReference>
<feature type="compositionally biased region" description="Basic and acidic residues" evidence="2">
    <location>
        <begin position="317"/>
        <end position="327"/>
    </location>
</feature>
<comment type="caution">
    <text evidence="3">The sequence shown here is derived from an EMBL/GenBank/DDBJ whole genome shotgun (WGS) entry which is preliminary data.</text>
</comment>
<reference evidence="3 4" key="1">
    <citation type="submission" date="2024-02" db="EMBL/GenBank/DDBJ databases">
        <authorList>
            <person name="Chen Y."/>
            <person name="Shah S."/>
            <person name="Dougan E. K."/>
            <person name="Thang M."/>
            <person name="Chan C."/>
        </authorList>
    </citation>
    <scope>NUCLEOTIDE SEQUENCE [LARGE SCALE GENOMIC DNA]</scope>
</reference>
<dbReference type="Proteomes" id="UP001642484">
    <property type="component" value="Unassembled WGS sequence"/>
</dbReference>
<feature type="repeat" description="ANK" evidence="1">
    <location>
        <begin position="252"/>
        <end position="284"/>
    </location>
</feature>
<dbReference type="InterPro" id="IPR036770">
    <property type="entry name" value="Ankyrin_rpt-contain_sf"/>
</dbReference>
<name>A0ABP0N4S1_9DINO</name>
<feature type="compositionally biased region" description="Low complexity" evidence="2">
    <location>
        <begin position="329"/>
        <end position="351"/>
    </location>
</feature>
<dbReference type="SUPFAM" id="SSF48403">
    <property type="entry name" value="Ankyrin repeat"/>
    <property type="match status" value="1"/>
</dbReference>
<keyword evidence="1" id="KW-0040">ANK repeat</keyword>
<evidence type="ECO:0008006" key="5">
    <source>
        <dbReference type="Google" id="ProtNLM"/>
    </source>
</evidence>
<dbReference type="Gene3D" id="1.25.40.20">
    <property type="entry name" value="Ankyrin repeat-containing domain"/>
    <property type="match status" value="1"/>
</dbReference>
<protein>
    <recommendedName>
        <fullName evidence="5">Ankyrin repeat-containing protein</fullName>
    </recommendedName>
</protein>
<evidence type="ECO:0000256" key="1">
    <source>
        <dbReference type="PROSITE-ProRule" id="PRU00023"/>
    </source>
</evidence>
<dbReference type="InterPro" id="IPR002110">
    <property type="entry name" value="Ankyrin_rpt"/>
</dbReference>
<evidence type="ECO:0000313" key="3">
    <source>
        <dbReference type="EMBL" id="CAK9058433.1"/>
    </source>
</evidence>